<name>A0A7Y9WQJ5_9BURK</name>
<dbReference type="AlphaFoldDB" id="A0A7Y9WQJ5"/>
<keyword evidence="2" id="KW-1185">Reference proteome</keyword>
<proteinExistence type="predicted"/>
<comment type="caution">
    <text evidence="1">The sequence shown here is derived from an EMBL/GenBank/DDBJ whole genome shotgun (WGS) entry which is preliminary data.</text>
</comment>
<dbReference type="EMBL" id="JACCAS010000001">
    <property type="protein sequence ID" value="NYH24748.1"/>
    <property type="molecule type" value="Genomic_DNA"/>
</dbReference>
<gene>
    <name evidence="1" type="ORF">GGD40_004227</name>
</gene>
<dbReference type="Proteomes" id="UP000540929">
    <property type="component" value="Unassembled WGS sequence"/>
</dbReference>
<reference evidence="1 2" key="1">
    <citation type="submission" date="2020-07" db="EMBL/GenBank/DDBJ databases">
        <title>Exploring microbial biodiversity for novel pathways involved in the catabolism of aromatic compounds derived from lignin.</title>
        <authorList>
            <person name="Elkins J."/>
        </authorList>
    </citation>
    <scope>NUCLEOTIDE SEQUENCE [LARGE SCALE GENOMIC DNA]</scope>
    <source>
        <strain evidence="1 2">H2C3C</strain>
    </source>
</reference>
<accession>A0A7Y9WQJ5</accession>
<evidence type="ECO:0000313" key="1">
    <source>
        <dbReference type="EMBL" id="NYH24748.1"/>
    </source>
</evidence>
<evidence type="ECO:0000313" key="2">
    <source>
        <dbReference type="Proteomes" id="UP000540929"/>
    </source>
</evidence>
<sequence>MDRIVIGVIGTARANLVRVGPQAGGRRLE</sequence>
<organism evidence="1 2">
    <name type="scientific">Paraburkholderia bryophila</name>
    <dbReference type="NCBI Taxonomy" id="420952"/>
    <lineage>
        <taxon>Bacteria</taxon>
        <taxon>Pseudomonadati</taxon>
        <taxon>Pseudomonadota</taxon>
        <taxon>Betaproteobacteria</taxon>
        <taxon>Burkholderiales</taxon>
        <taxon>Burkholderiaceae</taxon>
        <taxon>Paraburkholderia</taxon>
    </lineage>
</organism>
<protein>
    <submittedName>
        <fullName evidence="1">Uncharacterized protein</fullName>
    </submittedName>
</protein>